<dbReference type="Pfam" id="PF00550">
    <property type="entry name" value="PP-binding"/>
    <property type="match status" value="1"/>
</dbReference>
<evidence type="ECO:0000259" key="1">
    <source>
        <dbReference type="PROSITE" id="PS50075"/>
    </source>
</evidence>
<sequence length="84" mass="9321">MTTPRTEQEIRAVVRETALRIFELEPEELADETDFETAGGDSLLRLELVAALRDRLGVEFSVADETEMTSIKAAVDVTRRALGV</sequence>
<feature type="domain" description="Carrier" evidence="1">
    <location>
        <begin position="5"/>
        <end position="82"/>
    </location>
</feature>
<gene>
    <name evidence="2" type="ORF">JW592_19735</name>
</gene>
<protein>
    <submittedName>
        <fullName evidence="2">Acyl carrier protein</fullName>
    </submittedName>
</protein>
<dbReference type="InterPro" id="IPR009081">
    <property type="entry name" value="PP-bd_ACP"/>
</dbReference>
<dbReference type="SUPFAM" id="SSF47336">
    <property type="entry name" value="ACP-like"/>
    <property type="match status" value="1"/>
</dbReference>
<dbReference type="RefSeq" id="WP_209266483.1">
    <property type="nucleotide sequence ID" value="NZ_JAFFZN010000018.1"/>
</dbReference>
<evidence type="ECO:0000313" key="3">
    <source>
        <dbReference type="Proteomes" id="UP001518976"/>
    </source>
</evidence>
<name>A0ABS3WX15_9ACTN</name>
<reference evidence="2 3" key="1">
    <citation type="submission" date="2021-02" db="EMBL/GenBank/DDBJ databases">
        <title>Streptomyces spirodelae sp. nov., isolated from duckweed.</title>
        <authorList>
            <person name="Saimee Y."/>
            <person name="Duangmal K."/>
        </authorList>
    </citation>
    <scope>NUCLEOTIDE SEQUENCE [LARGE SCALE GENOMIC DNA]</scope>
    <source>
        <strain evidence="2 3">DW4-2</strain>
    </source>
</reference>
<dbReference type="Proteomes" id="UP001518976">
    <property type="component" value="Unassembled WGS sequence"/>
</dbReference>
<dbReference type="Gene3D" id="1.10.1200.10">
    <property type="entry name" value="ACP-like"/>
    <property type="match status" value="1"/>
</dbReference>
<dbReference type="EMBL" id="JAFFZN010000018">
    <property type="protein sequence ID" value="MBO8187675.1"/>
    <property type="molecule type" value="Genomic_DNA"/>
</dbReference>
<dbReference type="PROSITE" id="PS50075">
    <property type="entry name" value="CARRIER"/>
    <property type="match status" value="1"/>
</dbReference>
<organism evidence="2 3">
    <name type="scientific">Streptomyces spirodelae</name>
    <dbReference type="NCBI Taxonomy" id="2812904"/>
    <lineage>
        <taxon>Bacteria</taxon>
        <taxon>Bacillati</taxon>
        <taxon>Actinomycetota</taxon>
        <taxon>Actinomycetes</taxon>
        <taxon>Kitasatosporales</taxon>
        <taxon>Streptomycetaceae</taxon>
        <taxon>Streptomyces</taxon>
    </lineage>
</organism>
<evidence type="ECO:0000313" key="2">
    <source>
        <dbReference type="EMBL" id="MBO8187675.1"/>
    </source>
</evidence>
<keyword evidence="3" id="KW-1185">Reference proteome</keyword>
<proteinExistence type="predicted"/>
<accession>A0ABS3WX15</accession>
<comment type="caution">
    <text evidence="2">The sequence shown here is derived from an EMBL/GenBank/DDBJ whole genome shotgun (WGS) entry which is preliminary data.</text>
</comment>
<dbReference type="InterPro" id="IPR036736">
    <property type="entry name" value="ACP-like_sf"/>
</dbReference>